<feature type="transmembrane region" description="Helical" evidence="8">
    <location>
        <begin position="102"/>
        <end position="120"/>
    </location>
</feature>
<evidence type="ECO:0000256" key="4">
    <source>
        <dbReference type="ARBA" id="ARBA00022475"/>
    </source>
</evidence>
<name>A0A4P7CGW1_9PAST</name>
<dbReference type="EMBL" id="CP038145">
    <property type="protein sequence ID" value="QBQ64273.1"/>
    <property type="molecule type" value="Genomic_DNA"/>
</dbReference>
<evidence type="ECO:0000256" key="7">
    <source>
        <dbReference type="ARBA" id="ARBA00023136"/>
    </source>
</evidence>
<dbReference type="InterPro" id="IPR004626">
    <property type="entry name" value="RarD"/>
</dbReference>
<evidence type="ECO:0000256" key="2">
    <source>
        <dbReference type="ARBA" id="ARBA00007362"/>
    </source>
</evidence>
<feature type="transmembrane region" description="Helical" evidence="8">
    <location>
        <begin position="127"/>
        <end position="145"/>
    </location>
</feature>
<feature type="transmembrane region" description="Helical" evidence="8">
    <location>
        <begin position="72"/>
        <end position="90"/>
    </location>
</feature>
<keyword evidence="11" id="KW-1185">Reference proteome</keyword>
<evidence type="ECO:0000313" key="11">
    <source>
        <dbReference type="Proteomes" id="UP000294444"/>
    </source>
</evidence>
<comment type="subcellular location">
    <subcellularLocation>
        <location evidence="1">Cell membrane</location>
        <topology evidence="1">Multi-pass membrane protein</topology>
    </subcellularLocation>
</comment>
<gene>
    <name evidence="10" type="primary">rarD</name>
    <name evidence="10" type="ORF">EXH44_08605</name>
</gene>
<sequence length="290" mass="32659">MLKGILLALSANVLFGAGYYFAVLLRPLESDGIFGFRIVVLMPFILLAIFLFHQQRAFKDLYYRIKQTPYLIFILLLLALNTGIQLWLFLWAPNNGQAIEVSIGYLLLPIVAVALGKIVFKEYFTKLKWWALAFAVIGVSTNIIFTATISWATFVAGFGYPIYIALRRYYQINSLATFFVELVLLLPFALYYIAQVDQATILTQNEYLYFYLALLGLVNGMAFILYIAASNTLPINVLGLLGYAEPLVMLFISFAIGEVLEAKSYILMVCLAVSVGLLTMDSFRGKNVRH</sequence>
<keyword evidence="5 8" id="KW-0812">Transmembrane</keyword>
<dbReference type="RefSeq" id="WP_162857097.1">
    <property type="nucleotide sequence ID" value="NZ_CP038145.1"/>
</dbReference>
<dbReference type="InterPro" id="IPR000620">
    <property type="entry name" value="EamA_dom"/>
</dbReference>
<dbReference type="SUPFAM" id="SSF103481">
    <property type="entry name" value="Multidrug resistance efflux transporter EmrE"/>
    <property type="match status" value="1"/>
</dbReference>
<protein>
    <submittedName>
        <fullName evidence="10">EamA family transporter RarD</fullName>
    </submittedName>
</protein>
<evidence type="ECO:0000313" key="10">
    <source>
        <dbReference type="EMBL" id="QBQ64273.1"/>
    </source>
</evidence>
<keyword evidence="7 8" id="KW-0472">Membrane</keyword>
<feature type="transmembrane region" description="Helical" evidence="8">
    <location>
        <begin position="178"/>
        <end position="196"/>
    </location>
</feature>
<dbReference type="Proteomes" id="UP000294444">
    <property type="component" value="Chromosome"/>
</dbReference>
<proteinExistence type="inferred from homology"/>
<feature type="transmembrane region" description="Helical" evidence="8">
    <location>
        <begin position="208"/>
        <end position="228"/>
    </location>
</feature>
<accession>A0A4P7CGW1</accession>
<evidence type="ECO:0000256" key="3">
    <source>
        <dbReference type="ARBA" id="ARBA00022448"/>
    </source>
</evidence>
<organism evidence="10 11">
    <name type="scientific">Actinobacillus indolicus</name>
    <dbReference type="NCBI Taxonomy" id="51049"/>
    <lineage>
        <taxon>Bacteria</taxon>
        <taxon>Pseudomonadati</taxon>
        <taxon>Pseudomonadota</taxon>
        <taxon>Gammaproteobacteria</taxon>
        <taxon>Pasteurellales</taxon>
        <taxon>Pasteurellaceae</taxon>
        <taxon>Actinobacillus</taxon>
    </lineage>
</organism>
<feature type="transmembrane region" description="Helical" evidence="8">
    <location>
        <begin position="262"/>
        <end position="280"/>
    </location>
</feature>
<dbReference type="Pfam" id="PF00892">
    <property type="entry name" value="EamA"/>
    <property type="match status" value="1"/>
</dbReference>
<dbReference type="NCBIfam" id="TIGR00688">
    <property type="entry name" value="rarD"/>
    <property type="match status" value="1"/>
</dbReference>
<feature type="domain" description="EamA" evidence="9">
    <location>
        <begin position="3"/>
        <end position="140"/>
    </location>
</feature>
<keyword evidence="6 8" id="KW-1133">Transmembrane helix</keyword>
<comment type="similarity">
    <text evidence="2">Belongs to the EamA transporter family.</text>
</comment>
<keyword evidence="4" id="KW-1003">Cell membrane</keyword>
<evidence type="ECO:0000256" key="8">
    <source>
        <dbReference type="SAM" id="Phobius"/>
    </source>
</evidence>
<evidence type="ECO:0000259" key="9">
    <source>
        <dbReference type="Pfam" id="PF00892"/>
    </source>
</evidence>
<keyword evidence="3" id="KW-0813">Transport</keyword>
<evidence type="ECO:0000256" key="6">
    <source>
        <dbReference type="ARBA" id="ARBA00022989"/>
    </source>
</evidence>
<dbReference type="GO" id="GO:0005886">
    <property type="term" value="C:plasma membrane"/>
    <property type="evidence" value="ECO:0007669"/>
    <property type="project" value="UniProtKB-SubCell"/>
</dbReference>
<reference evidence="10 11" key="1">
    <citation type="submission" date="2019-03" db="EMBL/GenBank/DDBJ databases">
        <authorList>
            <person name="Che Y."/>
            <person name="Zhou L."/>
        </authorList>
    </citation>
    <scope>NUCLEOTIDE SEQUENCE [LARGE SCALE GENOMIC DNA]</scope>
    <source>
        <strain evidence="10 11">AIFJ1607</strain>
    </source>
</reference>
<dbReference type="InterPro" id="IPR037185">
    <property type="entry name" value="EmrE-like"/>
</dbReference>
<dbReference type="AlphaFoldDB" id="A0A4P7CGW1"/>
<evidence type="ECO:0000256" key="1">
    <source>
        <dbReference type="ARBA" id="ARBA00004651"/>
    </source>
</evidence>
<feature type="transmembrane region" description="Helical" evidence="8">
    <location>
        <begin position="32"/>
        <end position="52"/>
    </location>
</feature>
<feature type="transmembrane region" description="Helical" evidence="8">
    <location>
        <begin position="235"/>
        <end position="256"/>
    </location>
</feature>
<evidence type="ECO:0000256" key="5">
    <source>
        <dbReference type="ARBA" id="ARBA00022692"/>
    </source>
</evidence>
<dbReference type="KEGG" id="aio:EXH44_08605"/>